<feature type="transmembrane region" description="Helical" evidence="6">
    <location>
        <begin position="51"/>
        <end position="69"/>
    </location>
</feature>
<dbReference type="SUPFAM" id="SSF47095">
    <property type="entry name" value="HMG-box"/>
    <property type="match status" value="1"/>
</dbReference>
<dbReference type="EMBL" id="GG662647">
    <property type="protein sequence ID" value="EAR98933.2"/>
    <property type="molecule type" value="Genomic_DNA"/>
</dbReference>
<dbReference type="STRING" id="312017.Q23QF5"/>
<dbReference type="InParanoid" id="Q23QF5"/>
<dbReference type="AlphaFoldDB" id="Q23QF5"/>
<feature type="compositionally biased region" description="Basic residues" evidence="5">
    <location>
        <begin position="239"/>
        <end position="249"/>
    </location>
</feature>
<dbReference type="PANTHER" id="PTHR48112">
    <property type="entry name" value="HIGH MOBILITY GROUP PROTEIN DSP1"/>
    <property type="match status" value="1"/>
</dbReference>
<feature type="compositionally biased region" description="Basic residues" evidence="5">
    <location>
        <begin position="140"/>
        <end position="150"/>
    </location>
</feature>
<dbReference type="Proteomes" id="UP000009168">
    <property type="component" value="Unassembled WGS sequence"/>
</dbReference>
<keyword evidence="9" id="KW-1185">Reference proteome</keyword>
<dbReference type="HOGENOM" id="CLU_1681482_0_0_1"/>
<keyword evidence="6" id="KW-1133">Transmembrane helix</keyword>
<dbReference type="GO" id="GO:0005634">
    <property type="term" value="C:nucleus"/>
    <property type="evidence" value="ECO:0007669"/>
    <property type="project" value="UniProtKB-SubCell"/>
</dbReference>
<dbReference type="OrthoDB" id="448466at2759"/>
<dbReference type="GeneID" id="7842312"/>
<protein>
    <submittedName>
        <fullName evidence="8">High mobility group (HMG) box protein</fullName>
    </submittedName>
</protein>
<dbReference type="KEGG" id="tet:TTHERM_00257230"/>
<dbReference type="InterPro" id="IPR036910">
    <property type="entry name" value="HMG_box_dom_sf"/>
</dbReference>
<reference evidence="9" key="1">
    <citation type="journal article" date="2006" name="PLoS Biol.">
        <title>Macronuclear genome sequence of the ciliate Tetrahymena thermophila, a model eukaryote.</title>
        <authorList>
            <person name="Eisen J.A."/>
            <person name="Coyne R.S."/>
            <person name="Wu M."/>
            <person name="Wu D."/>
            <person name="Thiagarajan M."/>
            <person name="Wortman J.R."/>
            <person name="Badger J.H."/>
            <person name="Ren Q."/>
            <person name="Amedeo P."/>
            <person name="Jones K.M."/>
            <person name="Tallon L.J."/>
            <person name="Delcher A.L."/>
            <person name="Salzberg S.L."/>
            <person name="Silva J.C."/>
            <person name="Haas B.J."/>
            <person name="Majoros W.H."/>
            <person name="Farzad M."/>
            <person name="Carlton J.M."/>
            <person name="Smith R.K. Jr."/>
            <person name="Garg J."/>
            <person name="Pearlman R.E."/>
            <person name="Karrer K.M."/>
            <person name="Sun L."/>
            <person name="Manning G."/>
            <person name="Elde N.C."/>
            <person name="Turkewitz A.P."/>
            <person name="Asai D.J."/>
            <person name="Wilkes D.E."/>
            <person name="Wang Y."/>
            <person name="Cai H."/>
            <person name="Collins K."/>
            <person name="Stewart B.A."/>
            <person name="Lee S.R."/>
            <person name="Wilamowska K."/>
            <person name="Weinberg Z."/>
            <person name="Ruzzo W.L."/>
            <person name="Wloga D."/>
            <person name="Gaertig J."/>
            <person name="Frankel J."/>
            <person name="Tsao C.-C."/>
            <person name="Gorovsky M.A."/>
            <person name="Keeling P.J."/>
            <person name="Waller R.F."/>
            <person name="Patron N.J."/>
            <person name="Cherry J.M."/>
            <person name="Stover N.A."/>
            <person name="Krieger C.J."/>
            <person name="del Toro C."/>
            <person name="Ryder H.F."/>
            <person name="Williamson S.C."/>
            <person name="Barbeau R.A."/>
            <person name="Hamilton E.P."/>
            <person name="Orias E."/>
        </authorList>
    </citation>
    <scope>NUCLEOTIDE SEQUENCE [LARGE SCALE GENOMIC DNA]</scope>
    <source>
        <strain evidence="9">SB210</strain>
    </source>
</reference>
<keyword evidence="3 4" id="KW-0539">Nucleus</keyword>
<evidence type="ECO:0000313" key="8">
    <source>
        <dbReference type="EMBL" id="EAR98933.2"/>
    </source>
</evidence>
<dbReference type="InterPro" id="IPR009071">
    <property type="entry name" value="HMG_box_dom"/>
</dbReference>
<dbReference type="Pfam" id="PF00505">
    <property type="entry name" value="HMG_box"/>
    <property type="match status" value="1"/>
</dbReference>
<evidence type="ECO:0000256" key="5">
    <source>
        <dbReference type="SAM" id="MobiDB-lite"/>
    </source>
</evidence>
<comment type="subcellular location">
    <subcellularLocation>
        <location evidence="1">Nucleus</location>
    </subcellularLocation>
</comment>
<evidence type="ECO:0000256" key="3">
    <source>
        <dbReference type="ARBA" id="ARBA00023242"/>
    </source>
</evidence>
<dbReference type="eggNOG" id="KOG0381">
    <property type="taxonomic scope" value="Eukaryota"/>
</dbReference>
<feature type="region of interest" description="Disordered" evidence="5">
    <location>
        <begin position="140"/>
        <end position="161"/>
    </location>
</feature>
<feature type="DNA-binding region" description="HMG box" evidence="4">
    <location>
        <begin position="161"/>
        <end position="229"/>
    </location>
</feature>
<organism evidence="8 9">
    <name type="scientific">Tetrahymena thermophila (strain SB210)</name>
    <dbReference type="NCBI Taxonomy" id="312017"/>
    <lineage>
        <taxon>Eukaryota</taxon>
        <taxon>Sar</taxon>
        <taxon>Alveolata</taxon>
        <taxon>Ciliophora</taxon>
        <taxon>Intramacronucleata</taxon>
        <taxon>Oligohymenophorea</taxon>
        <taxon>Hymenostomatida</taxon>
        <taxon>Tetrahymenina</taxon>
        <taxon>Tetrahymenidae</taxon>
        <taxon>Tetrahymena</taxon>
    </lineage>
</organism>
<keyword evidence="2 4" id="KW-0238">DNA-binding</keyword>
<dbReference type="PANTHER" id="PTHR48112:SF32">
    <property type="entry name" value="HIGH MOBILITY GROUP PROTEIN B3"/>
    <property type="match status" value="1"/>
</dbReference>
<evidence type="ECO:0000256" key="6">
    <source>
        <dbReference type="SAM" id="Phobius"/>
    </source>
</evidence>
<evidence type="ECO:0000256" key="4">
    <source>
        <dbReference type="PROSITE-ProRule" id="PRU00267"/>
    </source>
</evidence>
<name>Q23QF5_TETTS</name>
<dbReference type="GO" id="GO:0003677">
    <property type="term" value="F:DNA binding"/>
    <property type="evidence" value="ECO:0007669"/>
    <property type="project" value="UniProtKB-UniRule"/>
</dbReference>
<dbReference type="Gene3D" id="1.10.30.10">
    <property type="entry name" value="High mobility group box domain"/>
    <property type="match status" value="1"/>
</dbReference>
<dbReference type="SMART" id="SM00398">
    <property type="entry name" value="HMG"/>
    <property type="match status" value="1"/>
</dbReference>
<evidence type="ECO:0000256" key="1">
    <source>
        <dbReference type="ARBA" id="ARBA00004123"/>
    </source>
</evidence>
<accession>Q23QF5</accession>
<sequence>MVGKKKQYYKKKINELESYRVIDDSFIHSFIQIQIEVGGFQSFIHNECTNACLIISLFVYLYAFCMYVGRKVFRLYFLINKLNGNIFFLLVSKNSILQRDYPIRKQIQKTRRSIISLQKQCKLLLFQQYQIIKKIQKKKINKKTHQSKMAKSKDDSKPAPPKRPLSAFFLFKQHNYEQVKKENPNAKITELTSMIAEKWKAVGEKEKKKYETLQSEAKAKYEKDMQAYEKKYGKPEKQKKIKKNKKGSK</sequence>
<feature type="domain" description="HMG box" evidence="7">
    <location>
        <begin position="161"/>
        <end position="229"/>
    </location>
</feature>
<evidence type="ECO:0000259" key="7">
    <source>
        <dbReference type="PROSITE" id="PS50118"/>
    </source>
</evidence>
<gene>
    <name evidence="8" type="ORF">TTHERM_00257230</name>
</gene>
<dbReference type="InterPro" id="IPR050342">
    <property type="entry name" value="HMGB"/>
</dbReference>
<dbReference type="PROSITE" id="PS50118">
    <property type="entry name" value="HMG_BOX_2"/>
    <property type="match status" value="1"/>
</dbReference>
<keyword evidence="6" id="KW-0812">Transmembrane</keyword>
<evidence type="ECO:0000313" key="9">
    <source>
        <dbReference type="Proteomes" id="UP000009168"/>
    </source>
</evidence>
<dbReference type="RefSeq" id="XP_001019178.2">
    <property type="nucleotide sequence ID" value="XM_001019178.2"/>
</dbReference>
<proteinExistence type="predicted"/>
<keyword evidence="6" id="KW-0472">Membrane</keyword>
<feature type="region of interest" description="Disordered" evidence="5">
    <location>
        <begin position="230"/>
        <end position="249"/>
    </location>
</feature>
<evidence type="ECO:0000256" key="2">
    <source>
        <dbReference type="ARBA" id="ARBA00023125"/>
    </source>
</evidence>